<dbReference type="Gene3D" id="3.40.50.150">
    <property type="entry name" value="Vaccinia Virus protein VP39"/>
    <property type="match status" value="1"/>
</dbReference>
<accession>A0AA38C2R5</accession>
<gene>
    <name evidence="1" type="ORF">KI387_032645</name>
</gene>
<reference evidence="1 2" key="1">
    <citation type="journal article" date="2021" name="Nat. Plants">
        <title>The Taxus genome provides insights into paclitaxel biosynthesis.</title>
        <authorList>
            <person name="Xiong X."/>
            <person name="Gou J."/>
            <person name="Liao Q."/>
            <person name="Li Y."/>
            <person name="Zhou Q."/>
            <person name="Bi G."/>
            <person name="Li C."/>
            <person name="Du R."/>
            <person name="Wang X."/>
            <person name="Sun T."/>
            <person name="Guo L."/>
            <person name="Liang H."/>
            <person name="Lu P."/>
            <person name="Wu Y."/>
            <person name="Zhang Z."/>
            <person name="Ro D.K."/>
            <person name="Shang Y."/>
            <person name="Huang S."/>
            <person name="Yan J."/>
        </authorList>
    </citation>
    <scope>NUCLEOTIDE SEQUENCE [LARGE SCALE GENOMIC DNA]</scope>
    <source>
        <strain evidence="1">Ta-2019</strain>
    </source>
</reference>
<dbReference type="Proteomes" id="UP000824469">
    <property type="component" value="Unassembled WGS sequence"/>
</dbReference>
<name>A0AA38C2R5_TAXCH</name>
<dbReference type="PANTHER" id="PTHR35276">
    <property type="entry name" value="S-ADENOSYL-L-METHIONINE-DEPENDENT METHYLTRANSFERASES SUPERFAMILY PROTEIN"/>
    <property type="match status" value="1"/>
</dbReference>
<evidence type="ECO:0000313" key="2">
    <source>
        <dbReference type="Proteomes" id="UP000824469"/>
    </source>
</evidence>
<keyword evidence="2" id="KW-1185">Reference proteome</keyword>
<dbReference type="InterPro" id="IPR010719">
    <property type="entry name" value="MnmM_MeTrfase"/>
</dbReference>
<proteinExistence type="predicted"/>
<dbReference type="AlphaFoldDB" id="A0AA38C2R5"/>
<dbReference type="Pfam" id="PF06962">
    <property type="entry name" value="rRNA_methylase"/>
    <property type="match status" value="1"/>
</dbReference>
<sequence>REQVKLFAFCHSKMEELVPEGVSVRLIAFNLGYLPGGNKEIITTSKTTLIALDTATKILGSGGLISIMSYIGHPGGR</sequence>
<feature type="non-terminal residue" evidence="1">
    <location>
        <position position="77"/>
    </location>
</feature>
<dbReference type="InterPro" id="IPR029063">
    <property type="entry name" value="SAM-dependent_MTases_sf"/>
</dbReference>
<protein>
    <submittedName>
        <fullName evidence="1">Uncharacterized protein</fullName>
    </submittedName>
</protein>
<organism evidence="1 2">
    <name type="scientific">Taxus chinensis</name>
    <name type="common">Chinese yew</name>
    <name type="synonym">Taxus wallichiana var. chinensis</name>
    <dbReference type="NCBI Taxonomy" id="29808"/>
    <lineage>
        <taxon>Eukaryota</taxon>
        <taxon>Viridiplantae</taxon>
        <taxon>Streptophyta</taxon>
        <taxon>Embryophyta</taxon>
        <taxon>Tracheophyta</taxon>
        <taxon>Spermatophyta</taxon>
        <taxon>Pinopsida</taxon>
        <taxon>Pinidae</taxon>
        <taxon>Conifers II</taxon>
        <taxon>Cupressales</taxon>
        <taxon>Taxaceae</taxon>
        <taxon>Taxus</taxon>
    </lineage>
</organism>
<dbReference type="PANTHER" id="PTHR35276:SF1">
    <property type="entry name" value="TRNA (MNM(5)S(2)U34)-METHYLTRANSFERASE, CHLOROPLASTIC"/>
    <property type="match status" value="1"/>
</dbReference>
<comment type="caution">
    <text evidence="1">The sequence shown here is derived from an EMBL/GenBank/DDBJ whole genome shotgun (WGS) entry which is preliminary data.</text>
</comment>
<evidence type="ECO:0000313" key="1">
    <source>
        <dbReference type="EMBL" id="KAH9288528.1"/>
    </source>
</evidence>
<dbReference type="EMBL" id="JAHRHJ020003813">
    <property type="protein sequence ID" value="KAH9288528.1"/>
    <property type="molecule type" value="Genomic_DNA"/>
</dbReference>
<feature type="non-terminal residue" evidence="1">
    <location>
        <position position="1"/>
    </location>
</feature>